<evidence type="ECO:0008006" key="4">
    <source>
        <dbReference type="Google" id="ProtNLM"/>
    </source>
</evidence>
<sequence>MDQTHSSPILPSSLMIYLVLSVLVTLVFAQDYSIPTQWLNTTSSLSRDSRVQLAKQFYTTLGSSYDGNSGQIPSLGIGQNANMLSATAIHDSIVPDGQTSNYNVTSDRFSRAISSLVPAQGGFSNDPMMWGLTAVYAYRAYQQRPFLAYAIQIWETYTPWVISEADAAKGSHPLKNFTFPSECNGSSISGGVFWRIDPGNQGDSGIIAGGEGAYMAYDRLVKPIHFPC</sequence>
<reference evidence="2 3" key="1">
    <citation type="submission" date="2022-09" db="EMBL/GenBank/DDBJ databases">
        <authorList>
            <person name="Palmer J.M."/>
        </authorList>
    </citation>
    <scope>NUCLEOTIDE SEQUENCE [LARGE SCALE GENOMIC DNA]</scope>
    <source>
        <strain evidence="2 3">DSM 7382</strain>
    </source>
</reference>
<evidence type="ECO:0000313" key="2">
    <source>
        <dbReference type="EMBL" id="KAK7688648.1"/>
    </source>
</evidence>
<feature type="chain" id="PRO_5043810513" description="Cellulase" evidence="1">
    <location>
        <begin position="30"/>
        <end position="228"/>
    </location>
</feature>
<evidence type="ECO:0000313" key="3">
    <source>
        <dbReference type="Proteomes" id="UP001385951"/>
    </source>
</evidence>
<evidence type="ECO:0000256" key="1">
    <source>
        <dbReference type="SAM" id="SignalP"/>
    </source>
</evidence>
<comment type="caution">
    <text evidence="2">The sequence shown here is derived from an EMBL/GenBank/DDBJ whole genome shotgun (WGS) entry which is preliminary data.</text>
</comment>
<dbReference type="EMBL" id="JASBNA010000010">
    <property type="protein sequence ID" value="KAK7688648.1"/>
    <property type="molecule type" value="Genomic_DNA"/>
</dbReference>
<accession>A0AAW0G5R9</accession>
<keyword evidence="1" id="KW-0732">Signal</keyword>
<organism evidence="2 3">
    <name type="scientific">Cerrena zonata</name>
    <dbReference type="NCBI Taxonomy" id="2478898"/>
    <lineage>
        <taxon>Eukaryota</taxon>
        <taxon>Fungi</taxon>
        <taxon>Dikarya</taxon>
        <taxon>Basidiomycota</taxon>
        <taxon>Agaricomycotina</taxon>
        <taxon>Agaricomycetes</taxon>
        <taxon>Polyporales</taxon>
        <taxon>Cerrenaceae</taxon>
        <taxon>Cerrena</taxon>
    </lineage>
</organism>
<dbReference type="AlphaFoldDB" id="A0AAW0G5R9"/>
<feature type="signal peptide" evidence="1">
    <location>
        <begin position="1"/>
        <end position="29"/>
    </location>
</feature>
<proteinExistence type="predicted"/>
<protein>
    <recommendedName>
        <fullName evidence="4">Cellulase</fullName>
    </recommendedName>
</protein>
<gene>
    <name evidence="2" type="ORF">QCA50_008186</name>
</gene>
<keyword evidence="3" id="KW-1185">Reference proteome</keyword>
<dbReference type="Proteomes" id="UP001385951">
    <property type="component" value="Unassembled WGS sequence"/>
</dbReference>
<name>A0AAW0G5R9_9APHY</name>